<organism evidence="3 4">
    <name type="scientific">Mycolicibacterium frederiksbergense</name>
    <dbReference type="NCBI Taxonomy" id="117567"/>
    <lineage>
        <taxon>Bacteria</taxon>
        <taxon>Bacillati</taxon>
        <taxon>Actinomycetota</taxon>
        <taxon>Actinomycetes</taxon>
        <taxon>Mycobacteriales</taxon>
        <taxon>Mycobacteriaceae</taxon>
        <taxon>Mycolicibacterium</taxon>
    </lineage>
</organism>
<dbReference type="KEGG" id="mfre:EXE63_12020"/>
<dbReference type="InterPro" id="IPR022062">
    <property type="entry name" value="DUF3618"/>
</dbReference>
<dbReference type="Proteomes" id="UP000501849">
    <property type="component" value="Chromosome"/>
</dbReference>
<keyword evidence="2" id="KW-0472">Membrane</keyword>
<dbReference type="AlphaFoldDB" id="A0A6H0S2Z4"/>
<dbReference type="RefSeq" id="WP_168142149.1">
    <property type="nucleotide sequence ID" value="NZ_CAXUTK020000001.1"/>
</dbReference>
<evidence type="ECO:0000256" key="2">
    <source>
        <dbReference type="SAM" id="Phobius"/>
    </source>
</evidence>
<dbReference type="EMBL" id="CP038799">
    <property type="protein sequence ID" value="QIV81540.1"/>
    <property type="molecule type" value="Genomic_DNA"/>
</dbReference>
<dbReference type="Pfam" id="PF12277">
    <property type="entry name" value="DUF3618"/>
    <property type="match status" value="1"/>
</dbReference>
<sequence>MAAPEPRPQPARGAGVDDITDDIERTRQEVGETVAALTDKLDVKARVTDAVADKKGSLTAPVAAALAVGVVLLGVIVWRRRQGGTR</sequence>
<feature type="region of interest" description="Disordered" evidence="1">
    <location>
        <begin position="1"/>
        <end position="20"/>
    </location>
</feature>
<evidence type="ECO:0000313" key="4">
    <source>
        <dbReference type="Proteomes" id="UP000501849"/>
    </source>
</evidence>
<gene>
    <name evidence="3" type="ORF">EXE63_12020</name>
</gene>
<keyword evidence="2" id="KW-1133">Transmembrane helix</keyword>
<keyword evidence="4" id="KW-1185">Reference proteome</keyword>
<feature type="transmembrane region" description="Helical" evidence="2">
    <location>
        <begin position="58"/>
        <end position="78"/>
    </location>
</feature>
<reference evidence="3 4" key="1">
    <citation type="submission" date="2019-04" db="EMBL/GenBank/DDBJ databases">
        <title>Draft, Whole-Genome Sequence of the Anthracene-degrading Mycobacterium frederiksbergense LB501T, Isolated from a Polycyclic Aromatic Hydrocarbon (PAH)-Contaminated Soil.</title>
        <authorList>
            <person name="Augelletti F."/>
        </authorList>
    </citation>
    <scope>NUCLEOTIDE SEQUENCE [LARGE SCALE GENOMIC DNA]</scope>
    <source>
        <strain evidence="3 4">LB 501T</strain>
    </source>
</reference>
<accession>A0A6H0S2Z4</accession>
<protein>
    <submittedName>
        <fullName evidence="3">DUF3618 domain-containing protein</fullName>
    </submittedName>
</protein>
<keyword evidence="2" id="KW-0812">Transmembrane</keyword>
<evidence type="ECO:0000313" key="3">
    <source>
        <dbReference type="EMBL" id="QIV81540.1"/>
    </source>
</evidence>
<name>A0A6H0S2Z4_9MYCO</name>
<proteinExistence type="predicted"/>
<evidence type="ECO:0000256" key="1">
    <source>
        <dbReference type="SAM" id="MobiDB-lite"/>
    </source>
</evidence>